<name>A0A1H9TC86_9BACI</name>
<reference evidence="2" key="1">
    <citation type="submission" date="2016-10" db="EMBL/GenBank/DDBJ databases">
        <authorList>
            <person name="Varghese N."/>
            <person name="Submissions S."/>
        </authorList>
    </citation>
    <scope>NUCLEOTIDE SEQUENCE [LARGE SCALE GENOMIC DNA]</scope>
    <source>
        <strain evidence="2">S9</strain>
    </source>
</reference>
<evidence type="ECO:0000313" key="1">
    <source>
        <dbReference type="EMBL" id="SER94940.1"/>
    </source>
</evidence>
<dbReference type="EMBL" id="FOGT01000005">
    <property type="protein sequence ID" value="SER94940.1"/>
    <property type="molecule type" value="Genomic_DNA"/>
</dbReference>
<protein>
    <submittedName>
        <fullName evidence="1">Uncharacterized protein</fullName>
    </submittedName>
</protein>
<gene>
    <name evidence="1" type="ORF">SAMN05518684_105257</name>
</gene>
<keyword evidence="2" id="KW-1185">Reference proteome</keyword>
<proteinExistence type="predicted"/>
<dbReference type="AlphaFoldDB" id="A0A1H9TC86"/>
<accession>A0A1H9TC86</accession>
<evidence type="ECO:0000313" key="2">
    <source>
        <dbReference type="Proteomes" id="UP000198571"/>
    </source>
</evidence>
<organism evidence="1 2">
    <name type="scientific">Salipaludibacillus aurantiacus</name>
    <dbReference type="NCBI Taxonomy" id="1601833"/>
    <lineage>
        <taxon>Bacteria</taxon>
        <taxon>Bacillati</taxon>
        <taxon>Bacillota</taxon>
        <taxon>Bacilli</taxon>
        <taxon>Bacillales</taxon>
        <taxon>Bacillaceae</taxon>
    </lineage>
</organism>
<sequence>MGSRARRKLKKKVLWKDLLKRKWDEVNKIPKKQPVSQFKWIA</sequence>
<dbReference type="RefSeq" id="WP_255717402.1">
    <property type="nucleotide sequence ID" value="NZ_FOGT01000005.1"/>
</dbReference>
<dbReference type="Proteomes" id="UP000198571">
    <property type="component" value="Unassembled WGS sequence"/>
</dbReference>